<keyword evidence="3" id="KW-1185">Reference proteome</keyword>
<feature type="compositionally biased region" description="Basic and acidic residues" evidence="1">
    <location>
        <begin position="1"/>
        <end position="12"/>
    </location>
</feature>
<feature type="compositionally biased region" description="Basic and acidic residues" evidence="1">
    <location>
        <begin position="114"/>
        <end position="129"/>
    </location>
</feature>
<feature type="non-terminal residue" evidence="2">
    <location>
        <position position="140"/>
    </location>
</feature>
<organism evidence="2 3">
    <name type="scientific">Kipferlia bialata</name>
    <dbReference type="NCBI Taxonomy" id="797122"/>
    <lineage>
        <taxon>Eukaryota</taxon>
        <taxon>Metamonada</taxon>
        <taxon>Carpediemonas-like organisms</taxon>
        <taxon>Kipferlia</taxon>
    </lineage>
</organism>
<comment type="caution">
    <text evidence="2">The sequence shown here is derived from an EMBL/GenBank/DDBJ whole genome shotgun (WGS) entry which is preliminary data.</text>
</comment>
<dbReference type="Proteomes" id="UP000265618">
    <property type="component" value="Unassembled WGS sequence"/>
</dbReference>
<reference evidence="2 3" key="1">
    <citation type="journal article" date="2018" name="PLoS ONE">
        <title>The draft genome of Kipferlia bialata reveals reductive genome evolution in fornicate parasites.</title>
        <authorList>
            <person name="Tanifuji G."/>
            <person name="Takabayashi S."/>
            <person name="Kume K."/>
            <person name="Takagi M."/>
            <person name="Nakayama T."/>
            <person name="Kamikawa R."/>
            <person name="Inagaki Y."/>
            <person name="Hashimoto T."/>
        </authorList>
    </citation>
    <scope>NUCLEOTIDE SEQUENCE [LARGE SCALE GENOMIC DNA]</scope>
    <source>
        <strain evidence="2">NY0173</strain>
    </source>
</reference>
<sequence length="140" mass="15522">MYGRKRSSEGTSRRAPLSTSHRPRSRGTTRPRSARQDVPPVSSPREVANSLVEPPSLLETSQTSHGSAVHGRPASRTQRSQRSGRASSAYRRRPQSAGTRRQTETGHRRSRPSSARDRPHSVVGERRDNSMPAVKAHPKE</sequence>
<feature type="compositionally biased region" description="Low complexity" evidence="1">
    <location>
        <begin position="74"/>
        <end position="89"/>
    </location>
</feature>
<protein>
    <submittedName>
        <fullName evidence="2">Uncharacterized protein</fullName>
    </submittedName>
</protein>
<accession>A0A9K3D946</accession>
<dbReference type="EMBL" id="BDIP01005283">
    <property type="protein sequence ID" value="GIQ89659.1"/>
    <property type="molecule type" value="Genomic_DNA"/>
</dbReference>
<proteinExistence type="predicted"/>
<evidence type="ECO:0000313" key="3">
    <source>
        <dbReference type="Proteomes" id="UP000265618"/>
    </source>
</evidence>
<feature type="compositionally biased region" description="Basic residues" evidence="1">
    <location>
        <begin position="21"/>
        <end position="33"/>
    </location>
</feature>
<feature type="region of interest" description="Disordered" evidence="1">
    <location>
        <begin position="1"/>
        <end position="140"/>
    </location>
</feature>
<dbReference type="AlphaFoldDB" id="A0A9K3D946"/>
<evidence type="ECO:0000313" key="2">
    <source>
        <dbReference type="EMBL" id="GIQ89659.1"/>
    </source>
</evidence>
<name>A0A9K3D946_9EUKA</name>
<evidence type="ECO:0000256" key="1">
    <source>
        <dbReference type="SAM" id="MobiDB-lite"/>
    </source>
</evidence>
<gene>
    <name evidence="2" type="ORF">KIPB_012186</name>
</gene>